<dbReference type="EMBL" id="FNQM01000008">
    <property type="protein sequence ID" value="SEA65477.1"/>
    <property type="molecule type" value="Genomic_DNA"/>
</dbReference>
<evidence type="ECO:0000256" key="2">
    <source>
        <dbReference type="ARBA" id="ARBA00022525"/>
    </source>
</evidence>
<dbReference type="SUPFAM" id="SSF51120">
    <property type="entry name" value="beta-Roll"/>
    <property type="match status" value="4"/>
</dbReference>
<keyword evidence="4" id="KW-1185">Reference proteome</keyword>
<dbReference type="STRING" id="89524.SAMN05444370_108115"/>
<dbReference type="GO" id="GO:0005576">
    <property type="term" value="C:extracellular region"/>
    <property type="evidence" value="ECO:0007669"/>
    <property type="project" value="UniProtKB-SubCell"/>
</dbReference>
<keyword evidence="2" id="KW-0964">Secreted</keyword>
<gene>
    <name evidence="3" type="ORF">SAMN05444370_108115</name>
</gene>
<dbReference type="PRINTS" id="PR00313">
    <property type="entry name" value="CABNDNGRPT"/>
</dbReference>
<dbReference type="InterPro" id="IPR050557">
    <property type="entry name" value="RTX_toxin/Mannuronan_C5-epim"/>
</dbReference>
<organism evidence="3 4">
    <name type="scientific">Rubrimonas cliftonensis</name>
    <dbReference type="NCBI Taxonomy" id="89524"/>
    <lineage>
        <taxon>Bacteria</taxon>
        <taxon>Pseudomonadati</taxon>
        <taxon>Pseudomonadota</taxon>
        <taxon>Alphaproteobacteria</taxon>
        <taxon>Rhodobacterales</taxon>
        <taxon>Paracoccaceae</taxon>
        <taxon>Rubrimonas</taxon>
    </lineage>
</organism>
<reference evidence="3 4" key="1">
    <citation type="submission" date="2016-10" db="EMBL/GenBank/DDBJ databases">
        <authorList>
            <person name="de Groot N.N."/>
        </authorList>
    </citation>
    <scope>NUCLEOTIDE SEQUENCE [LARGE SCALE GENOMIC DNA]</scope>
    <source>
        <strain evidence="3 4">DSM 15345</strain>
    </source>
</reference>
<evidence type="ECO:0000313" key="3">
    <source>
        <dbReference type="EMBL" id="SEA65477.1"/>
    </source>
</evidence>
<dbReference type="InterPro" id="IPR018511">
    <property type="entry name" value="Hemolysin-typ_Ca-bd_CS"/>
</dbReference>
<dbReference type="Pfam" id="PF00353">
    <property type="entry name" value="HemolysinCabind"/>
    <property type="match status" value="6"/>
</dbReference>
<comment type="subcellular location">
    <subcellularLocation>
        <location evidence="1">Secreted</location>
    </subcellularLocation>
</comment>
<protein>
    <submittedName>
        <fullName evidence="3">Serralysin</fullName>
    </submittedName>
</protein>
<evidence type="ECO:0000256" key="1">
    <source>
        <dbReference type="ARBA" id="ARBA00004613"/>
    </source>
</evidence>
<dbReference type="InterPro" id="IPR001343">
    <property type="entry name" value="Hemolysn_Ca-bd"/>
</dbReference>
<sequence length="597" mass="60873">AKTSLTSPCSYILAHPAITISIAYAFCCRSWVTGIVDVVGSAGDDILIGSDSGGDSNDVSSWRDLRGLAGDDTLVGSRVIDHIADYRRDAEAGGGGAIFVNLPAGVVTDGFGDTDTVIDITNFDGTASGDLMLGDDRENDFSGHDGADTLSGGGGDDALRGGAGADLIDGGEGDYDQIMHDGGFRGIIADLEAGAVIDQFGDTDTVTGVEHVRGTEFADVMRGNDVFNNFRGLAGADTIDGRGGRDEARYDRDASRGGASGVTVNLAAGFAIDGFGDRDTLIDIEDVVGSGFADVLIGDDGYNRIRGGAGADILTGGGGADVFRGAASELDGDLIMDFDEDDVIEVAGASFDASRVSLILRSGDTDILIDLDGDGSGDLTIGLKGDYWSHSVSAAIEGDATAIRLAAPAVGAVSANMGDTIKGGSFDDVINGRQYADIILSGDGDDTIFGGDGNDTIKPGRGNDVMDGGAGDDILVGFRGDEVLIGGAGNDTLLGNLDDDTITGGAGDDRLQGGPGRDVFVFDTAEWGHDRIVLDFLPQSDTLDFRGSGLTFVDLTISASAGGNVLIAAGDSSILINSARFGPLDVADFTGDVLLFG</sequence>
<proteinExistence type="predicted"/>
<evidence type="ECO:0000313" key="4">
    <source>
        <dbReference type="Proteomes" id="UP000198703"/>
    </source>
</evidence>
<dbReference type="PANTHER" id="PTHR38340">
    <property type="entry name" value="S-LAYER PROTEIN"/>
    <property type="match status" value="1"/>
</dbReference>
<dbReference type="OrthoDB" id="9773411at2"/>
<accession>A0A1H4CYK3</accession>
<dbReference type="PANTHER" id="PTHR38340:SF1">
    <property type="entry name" value="S-LAYER PROTEIN"/>
    <property type="match status" value="1"/>
</dbReference>
<dbReference type="PROSITE" id="PS00330">
    <property type="entry name" value="HEMOLYSIN_CALCIUM"/>
    <property type="match status" value="2"/>
</dbReference>
<dbReference type="InterPro" id="IPR011049">
    <property type="entry name" value="Serralysin-like_metalloprot_C"/>
</dbReference>
<dbReference type="Gene3D" id="2.150.10.10">
    <property type="entry name" value="Serralysin-like metalloprotease, C-terminal"/>
    <property type="match status" value="4"/>
</dbReference>
<feature type="non-terminal residue" evidence="3">
    <location>
        <position position="1"/>
    </location>
</feature>
<name>A0A1H4CYK3_9RHOB</name>
<dbReference type="Proteomes" id="UP000198703">
    <property type="component" value="Unassembled WGS sequence"/>
</dbReference>
<dbReference type="AlphaFoldDB" id="A0A1H4CYK3"/>
<dbReference type="GO" id="GO:0005509">
    <property type="term" value="F:calcium ion binding"/>
    <property type="evidence" value="ECO:0007669"/>
    <property type="project" value="InterPro"/>
</dbReference>